<dbReference type="PROSITE" id="PS50931">
    <property type="entry name" value="HTH_LYSR"/>
    <property type="match status" value="1"/>
</dbReference>
<dbReference type="InterPro" id="IPR005119">
    <property type="entry name" value="LysR_subst-bd"/>
</dbReference>
<feature type="domain" description="HTH lysR-type" evidence="5">
    <location>
        <begin position="1"/>
        <end position="58"/>
    </location>
</feature>
<organism evidence="6 7">
    <name type="scientific">Paenibacillus aestuarii</name>
    <dbReference type="NCBI Taxonomy" id="516965"/>
    <lineage>
        <taxon>Bacteria</taxon>
        <taxon>Bacillati</taxon>
        <taxon>Bacillota</taxon>
        <taxon>Bacilli</taxon>
        <taxon>Bacillales</taxon>
        <taxon>Paenibacillaceae</taxon>
        <taxon>Paenibacillus</taxon>
    </lineage>
</organism>
<evidence type="ECO:0000256" key="2">
    <source>
        <dbReference type="ARBA" id="ARBA00023015"/>
    </source>
</evidence>
<accession>A0ABW0K040</accession>
<gene>
    <name evidence="6" type="ORF">ACFPOG_00585</name>
</gene>
<dbReference type="Proteomes" id="UP001596044">
    <property type="component" value="Unassembled WGS sequence"/>
</dbReference>
<evidence type="ECO:0000256" key="3">
    <source>
        <dbReference type="ARBA" id="ARBA00023125"/>
    </source>
</evidence>
<evidence type="ECO:0000259" key="5">
    <source>
        <dbReference type="PROSITE" id="PS50931"/>
    </source>
</evidence>
<dbReference type="PRINTS" id="PR00039">
    <property type="entry name" value="HTHLYSR"/>
</dbReference>
<keyword evidence="3" id="KW-0238">DNA-binding</keyword>
<evidence type="ECO:0000313" key="6">
    <source>
        <dbReference type="EMBL" id="MFC5446748.1"/>
    </source>
</evidence>
<dbReference type="Pfam" id="PF00126">
    <property type="entry name" value="HTH_1"/>
    <property type="match status" value="1"/>
</dbReference>
<keyword evidence="7" id="KW-1185">Reference proteome</keyword>
<reference evidence="7" key="1">
    <citation type="journal article" date="2019" name="Int. J. Syst. Evol. Microbiol.">
        <title>The Global Catalogue of Microorganisms (GCM) 10K type strain sequencing project: providing services to taxonomists for standard genome sequencing and annotation.</title>
        <authorList>
            <consortium name="The Broad Institute Genomics Platform"/>
            <consortium name="The Broad Institute Genome Sequencing Center for Infectious Disease"/>
            <person name="Wu L."/>
            <person name="Ma J."/>
        </authorList>
    </citation>
    <scope>NUCLEOTIDE SEQUENCE [LARGE SCALE GENOMIC DNA]</scope>
    <source>
        <strain evidence="7">KACC 11904</strain>
    </source>
</reference>
<comment type="caution">
    <text evidence="6">The sequence shown here is derived from an EMBL/GenBank/DDBJ whole genome shotgun (WGS) entry which is preliminary data.</text>
</comment>
<dbReference type="EMBL" id="JBHSMJ010000004">
    <property type="protein sequence ID" value="MFC5446748.1"/>
    <property type="molecule type" value="Genomic_DNA"/>
</dbReference>
<dbReference type="Gene3D" id="3.40.190.290">
    <property type="match status" value="1"/>
</dbReference>
<dbReference type="RefSeq" id="WP_270880553.1">
    <property type="nucleotide sequence ID" value="NZ_JAQFVF010000033.1"/>
</dbReference>
<dbReference type="SUPFAM" id="SSF46785">
    <property type="entry name" value="Winged helix' DNA-binding domain"/>
    <property type="match status" value="1"/>
</dbReference>
<dbReference type="PANTHER" id="PTHR30126">
    <property type="entry name" value="HTH-TYPE TRANSCRIPTIONAL REGULATOR"/>
    <property type="match status" value="1"/>
</dbReference>
<name>A0ABW0K040_9BACL</name>
<evidence type="ECO:0000313" key="7">
    <source>
        <dbReference type="Proteomes" id="UP001596044"/>
    </source>
</evidence>
<dbReference type="PANTHER" id="PTHR30126:SF100">
    <property type="entry name" value="LYSR-FAMILY TRANSCRIPTIONAL REGULATOR"/>
    <property type="match status" value="1"/>
</dbReference>
<keyword evidence="4" id="KW-0804">Transcription</keyword>
<keyword evidence="2" id="KW-0805">Transcription regulation</keyword>
<dbReference type="InterPro" id="IPR036390">
    <property type="entry name" value="WH_DNA-bd_sf"/>
</dbReference>
<dbReference type="InterPro" id="IPR036388">
    <property type="entry name" value="WH-like_DNA-bd_sf"/>
</dbReference>
<proteinExistence type="inferred from homology"/>
<sequence>MDIQYYITFREVARTLNLTRAAERLGYAQPTVSVQIQKLEKHYRAKLLQRSGKSLQLTEEGLKLLRYADQITSAYREADETFAIPDQTHIAIGTIESLAAYYLPPFFQAFRRQYPALHVTIFPSSKDEIINKVKNGELDIGFILESPFSDPEICAEPLRQEELIVICPPGHPLGDREEIQLSDLHQNDLILTEAGCTYRMALERSLKDEQVLYQVVSQLGSIEAVKQCVMIGMGAALIPRIAAKDELDKGTLCGVKLRDEHFPLFYSQMIMHKNTHPSKPIQYLASLFH</sequence>
<protein>
    <submittedName>
        <fullName evidence="6">LysR family transcriptional regulator</fullName>
    </submittedName>
</protein>
<evidence type="ECO:0000256" key="4">
    <source>
        <dbReference type="ARBA" id="ARBA00023163"/>
    </source>
</evidence>
<dbReference type="CDD" id="cd05466">
    <property type="entry name" value="PBP2_LTTR_substrate"/>
    <property type="match status" value="1"/>
</dbReference>
<dbReference type="InterPro" id="IPR000847">
    <property type="entry name" value="LysR_HTH_N"/>
</dbReference>
<dbReference type="Gene3D" id="1.10.10.10">
    <property type="entry name" value="Winged helix-like DNA-binding domain superfamily/Winged helix DNA-binding domain"/>
    <property type="match status" value="1"/>
</dbReference>
<dbReference type="SUPFAM" id="SSF53850">
    <property type="entry name" value="Periplasmic binding protein-like II"/>
    <property type="match status" value="1"/>
</dbReference>
<evidence type="ECO:0000256" key="1">
    <source>
        <dbReference type="ARBA" id="ARBA00009437"/>
    </source>
</evidence>
<dbReference type="Pfam" id="PF03466">
    <property type="entry name" value="LysR_substrate"/>
    <property type="match status" value="1"/>
</dbReference>
<comment type="similarity">
    <text evidence="1">Belongs to the LysR transcriptional regulatory family.</text>
</comment>